<keyword evidence="4" id="KW-1185">Reference proteome</keyword>
<dbReference type="Pfam" id="PF01321">
    <property type="entry name" value="Creatinase_N"/>
    <property type="match status" value="1"/>
</dbReference>
<dbReference type="SUPFAM" id="SSF55920">
    <property type="entry name" value="Creatinase/aminopeptidase"/>
    <property type="match status" value="1"/>
</dbReference>
<dbReference type="AlphaFoldDB" id="A0A158D1K2"/>
<dbReference type="PANTHER" id="PTHR46112">
    <property type="entry name" value="AMINOPEPTIDASE"/>
    <property type="match status" value="1"/>
</dbReference>
<dbReference type="EMBL" id="FCNX02000013">
    <property type="protein sequence ID" value="SAK87717.1"/>
    <property type="molecule type" value="Genomic_DNA"/>
</dbReference>
<reference evidence="3" key="1">
    <citation type="submission" date="2016-01" db="EMBL/GenBank/DDBJ databases">
        <authorList>
            <person name="Peeters C."/>
        </authorList>
    </citation>
    <scope>NUCLEOTIDE SEQUENCE</scope>
    <source>
        <strain evidence="3">LMG 29320</strain>
    </source>
</reference>
<dbReference type="Gene3D" id="3.90.230.10">
    <property type="entry name" value="Creatinase/methionine aminopeptidase superfamily"/>
    <property type="match status" value="1"/>
</dbReference>
<dbReference type="CDD" id="cd01066">
    <property type="entry name" value="APP_MetAP"/>
    <property type="match status" value="1"/>
</dbReference>
<name>A0A158D1K2_9BURK</name>
<accession>A0A158D1K2</accession>
<dbReference type="InterPro" id="IPR050659">
    <property type="entry name" value="Peptidase_M24B"/>
</dbReference>
<dbReference type="SUPFAM" id="SSF53092">
    <property type="entry name" value="Creatinase/prolidase N-terminal domain"/>
    <property type="match status" value="1"/>
</dbReference>
<dbReference type="InterPro" id="IPR014335">
    <property type="entry name" value="Ectoine_EutD"/>
</dbReference>
<evidence type="ECO:0000313" key="4">
    <source>
        <dbReference type="Proteomes" id="UP000054903"/>
    </source>
</evidence>
<dbReference type="STRING" id="1777138.AWB77_04711"/>
<evidence type="ECO:0000313" key="3">
    <source>
        <dbReference type="EMBL" id="SAK87717.1"/>
    </source>
</evidence>
<dbReference type="PANTHER" id="PTHR46112:SF3">
    <property type="entry name" value="AMINOPEPTIDASE YPDF"/>
    <property type="match status" value="1"/>
</dbReference>
<dbReference type="Gene3D" id="3.40.350.10">
    <property type="entry name" value="Creatinase/prolidase N-terminal domain"/>
    <property type="match status" value="1"/>
</dbReference>
<sequence>MSEIMQQKKKPDEREAPVVRLPFERSEYDARIAKTRRAMDKAGIDLMIVTDPTNMAWLTGYDGWSFYVHQCVLLAMEGDPVWYGRGQDANGAKRTVFMSHGDIVGYPDHYVQSTLRHPMDYLSTEVIAARGWDSKRIGVEMDNYYFSAKAYASLTWHLPNAKFVDATALVNWQRAVKSAREIEYMRVAARIVEKMHGRILDKVEPGMKKSDLVAQIYEAGITGVEGHGGDYPAIVPLLPTGSDAAAPHLTWDDSTFTANAGTFFEIAGCFRRYHCPLSRTVYLGKPPQHFIEGEKAVVEGIEAGLAMAKPGNKTEDIANAFFGVLRKFGIEKDSRCGYPIGASYPPDWGERTMSLRPGDQTVLEPGMTFHFMPGLWLDDWGLEITESILITDSGVETFCNTPRKLFVKE</sequence>
<dbReference type="OrthoDB" id="9761809at2"/>
<gene>
    <name evidence="3" type="ORF">AWB77_04711</name>
</gene>
<proteinExistence type="predicted"/>
<feature type="domain" description="Creatinase N-terminal" evidence="2">
    <location>
        <begin position="31"/>
        <end position="176"/>
    </location>
</feature>
<dbReference type="InterPro" id="IPR029149">
    <property type="entry name" value="Creatin/AminoP/Spt16_N"/>
</dbReference>
<feature type="domain" description="Peptidase M24" evidence="1">
    <location>
        <begin position="183"/>
        <end position="392"/>
    </location>
</feature>
<dbReference type="Proteomes" id="UP000054903">
    <property type="component" value="Unassembled WGS sequence"/>
</dbReference>
<dbReference type="NCBIfam" id="TIGR02993">
    <property type="entry name" value="ectoine_eutD"/>
    <property type="match status" value="1"/>
</dbReference>
<dbReference type="InterPro" id="IPR036005">
    <property type="entry name" value="Creatinase/aminopeptidase-like"/>
</dbReference>
<protein>
    <submittedName>
        <fullName evidence="3">Peptidase M24</fullName>
    </submittedName>
</protein>
<dbReference type="Pfam" id="PF00557">
    <property type="entry name" value="Peptidase_M24"/>
    <property type="match status" value="1"/>
</dbReference>
<dbReference type="RefSeq" id="WP_061136819.1">
    <property type="nucleotide sequence ID" value="NZ_FCNX02000013.1"/>
</dbReference>
<organism evidence="3 4">
    <name type="scientific">Caballeronia fortuita</name>
    <dbReference type="NCBI Taxonomy" id="1777138"/>
    <lineage>
        <taxon>Bacteria</taxon>
        <taxon>Pseudomonadati</taxon>
        <taxon>Pseudomonadota</taxon>
        <taxon>Betaproteobacteria</taxon>
        <taxon>Burkholderiales</taxon>
        <taxon>Burkholderiaceae</taxon>
        <taxon>Caballeronia</taxon>
    </lineage>
</organism>
<evidence type="ECO:0000259" key="2">
    <source>
        <dbReference type="Pfam" id="PF01321"/>
    </source>
</evidence>
<comment type="caution">
    <text evidence="3">The sequence shown here is derived from an EMBL/GenBank/DDBJ whole genome shotgun (WGS) entry which is preliminary data.</text>
</comment>
<dbReference type="InterPro" id="IPR000587">
    <property type="entry name" value="Creatinase_N"/>
</dbReference>
<dbReference type="InterPro" id="IPR000994">
    <property type="entry name" value="Pept_M24"/>
</dbReference>
<evidence type="ECO:0000259" key="1">
    <source>
        <dbReference type="Pfam" id="PF00557"/>
    </source>
</evidence>